<dbReference type="SMART" id="SM00091">
    <property type="entry name" value="PAS"/>
    <property type="match status" value="4"/>
</dbReference>
<keyword evidence="4" id="KW-0808">Transferase</keyword>
<reference evidence="10 11" key="1">
    <citation type="submission" date="2016-11" db="EMBL/GenBank/DDBJ databases">
        <authorList>
            <person name="Jaros S."/>
            <person name="Januszkiewicz K."/>
            <person name="Wedrychowicz H."/>
        </authorList>
    </citation>
    <scope>NUCLEOTIDE SEQUENCE [LARGE SCALE GENOMIC DNA]</scope>
    <source>
        <strain evidence="10 11">DSM 26897</strain>
    </source>
</reference>
<evidence type="ECO:0000259" key="7">
    <source>
        <dbReference type="PROSITE" id="PS50109"/>
    </source>
</evidence>
<evidence type="ECO:0000259" key="8">
    <source>
        <dbReference type="PROSITE" id="PS50112"/>
    </source>
</evidence>
<dbReference type="PANTHER" id="PTHR43304">
    <property type="entry name" value="PHYTOCHROME-LIKE PROTEIN CPH1"/>
    <property type="match status" value="1"/>
</dbReference>
<dbReference type="Proteomes" id="UP000184368">
    <property type="component" value="Unassembled WGS sequence"/>
</dbReference>
<dbReference type="InterPro" id="IPR000700">
    <property type="entry name" value="PAS-assoc_C"/>
</dbReference>
<evidence type="ECO:0000256" key="2">
    <source>
        <dbReference type="ARBA" id="ARBA00012438"/>
    </source>
</evidence>
<accession>A0A1M5ELP9</accession>
<sequence length="1041" mass="117764">MDLRVLQEMPGNCIVLLPDAPVFTIVAATNDYYKTSGRTAEELIGKGVFEAFPAPPQDPGHAGMQQLHTSLNNVIRQKIPDRMPMIRYDIVNADGSFDERYWLVVTKPVLGGNEEVLYIIHTVEEMTSQLKAEQSASRIKSLEQSYDLFIQAPVAIGIARGSEYIIELANDNLLESWALSAADVLGKPFYEVVPDPDKSAFRQLLDQVFRSGKPHFVYEHPVRLMRNGKEELRYFDFVYKPFYEDGSAVPAGIFTVGHNVTEQVVARKKVAESETKLKAVVEQTPAPTLVLQGDDFIIENINGPMLEMIGRGTEVVGQPLLAVMPELEGQYTWQQMQQVYRKGIHFDLNEVLVPHQRTGVMKDYYYNVAYRPLKEDGRITGVIQSAIDVTDQVLTGRKTEESEAKLRSILNSAPTAIGDFVGPDLILENPNQLMIEVMAAGPDVEGKSFRKLLSGLVEEEQKFLDLIDTVRSTGEPFEAQEVPVFFKASNKNRYFNISFIPLFDENGAVYAVLDVSVDVTEQVLVRRKLEESEGRFRLLADASPNLIWMLNPDGSYGYVNKTTLHFLGVTQEQIAAVGWQPFQHPKELEPTTKALQKAIQNQEPYQMEHRLRYHDGTYRWMLSQAIPVYDANGNVFAYVGSSIDITENKNNRQELITALEQARLSKDAAELGTFDMDLERGTLHWDDRCRTLFGISHHGPVTYEKDFACGLHPDDRERILKVIEQLFIKSISNGEYDVEYRTVGAEDGVIRWVRAKGKVYFDTQDKPVRFIGSVLDISEKVMDIQRIEHLVEERTREVAQANEKLLQTNKELHRSNQNLEEFAHAASHDLKEPIRKIHFFTHQLRAQLGDRLTDSEVRSFSRIENATKRMGNLIDDLLLYSHVSQRPHETEAVDLNEKVQRVLEDLDLDIEEKDATIIAGKLPVVQGYRRQLQQLFQNLISNALKYSKADEPPRIEITAAIIEQAGKSYHLLSVKDNGIGFDPAYADKIFQMFARLHGKAEYSGTGVGLSIVKKVVENHDGFIEVASEVGVGSTFKIFLPV</sequence>
<protein>
    <recommendedName>
        <fullName evidence="2">histidine kinase</fullName>
        <ecNumber evidence="2">2.7.13.3</ecNumber>
    </recommendedName>
</protein>
<evidence type="ECO:0000313" key="11">
    <source>
        <dbReference type="Proteomes" id="UP000184368"/>
    </source>
</evidence>
<dbReference type="Pfam" id="PF08448">
    <property type="entry name" value="PAS_4"/>
    <property type="match status" value="3"/>
</dbReference>
<keyword evidence="6" id="KW-0175">Coiled coil</keyword>
<dbReference type="FunFam" id="3.30.565.10:FF:000006">
    <property type="entry name" value="Sensor histidine kinase WalK"/>
    <property type="match status" value="1"/>
</dbReference>
<dbReference type="SUPFAM" id="SSF55785">
    <property type="entry name" value="PYP-like sensor domain (PAS domain)"/>
    <property type="match status" value="5"/>
</dbReference>
<dbReference type="Gene3D" id="2.10.70.100">
    <property type="match status" value="1"/>
</dbReference>
<evidence type="ECO:0000259" key="9">
    <source>
        <dbReference type="PROSITE" id="PS50113"/>
    </source>
</evidence>
<dbReference type="PROSITE" id="PS50112">
    <property type="entry name" value="PAS"/>
    <property type="match status" value="1"/>
</dbReference>
<evidence type="ECO:0000256" key="6">
    <source>
        <dbReference type="SAM" id="Coils"/>
    </source>
</evidence>
<dbReference type="InterPro" id="IPR003661">
    <property type="entry name" value="HisK_dim/P_dom"/>
</dbReference>
<dbReference type="InterPro" id="IPR036097">
    <property type="entry name" value="HisK_dim/P_sf"/>
</dbReference>
<dbReference type="PRINTS" id="PR00344">
    <property type="entry name" value="BCTRLSENSOR"/>
</dbReference>
<keyword evidence="11" id="KW-1185">Reference proteome</keyword>
<dbReference type="Gene3D" id="3.30.450.20">
    <property type="entry name" value="PAS domain"/>
    <property type="match status" value="6"/>
</dbReference>
<dbReference type="InterPro" id="IPR052162">
    <property type="entry name" value="Sensor_kinase/Photoreceptor"/>
</dbReference>
<feature type="domain" description="Histidine kinase" evidence="7">
    <location>
        <begin position="825"/>
        <end position="1041"/>
    </location>
</feature>
<dbReference type="Pfam" id="PF00512">
    <property type="entry name" value="HisKA"/>
    <property type="match status" value="1"/>
</dbReference>
<dbReference type="InterPro" id="IPR004358">
    <property type="entry name" value="Sig_transdc_His_kin-like_C"/>
</dbReference>
<dbReference type="AlphaFoldDB" id="A0A1M5ELP9"/>
<proteinExistence type="predicted"/>
<evidence type="ECO:0000256" key="4">
    <source>
        <dbReference type="ARBA" id="ARBA00022679"/>
    </source>
</evidence>
<dbReference type="STRING" id="1302690.BUE76_04380"/>
<evidence type="ECO:0000256" key="5">
    <source>
        <dbReference type="ARBA" id="ARBA00022777"/>
    </source>
</evidence>
<dbReference type="InterPro" id="IPR005467">
    <property type="entry name" value="His_kinase_dom"/>
</dbReference>
<dbReference type="InterPro" id="IPR036890">
    <property type="entry name" value="HATPase_C_sf"/>
</dbReference>
<organism evidence="10 11">
    <name type="scientific">Cnuella takakiae</name>
    <dbReference type="NCBI Taxonomy" id="1302690"/>
    <lineage>
        <taxon>Bacteria</taxon>
        <taxon>Pseudomonadati</taxon>
        <taxon>Bacteroidota</taxon>
        <taxon>Chitinophagia</taxon>
        <taxon>Chitinophagales</taxon>
        <taxon>Chitinophagaceae</taxon>
        <taxon>Cnuella</taxon>
    </lineage>
</organism>
<dbReference type="SMART" id="SM00388">
    <property type="entry name" value="HisKA"/>
    <property type="match status" value="1"/>
</dbReference>
<dbReference type="EC" id="2.7.13.3" evidence="2"/>
<dbReference type="PROSITE" id="PS50109">
    <property type="entry name" value="HIS_KIN"/>
    <property type="match status" value="1"/>
</dbReference>
<dbReference type="InterPro" id="IPR013656">
    <property type="entry name" value="PAS_4"/>
</dbReference>
<dbReference type="Gene3D" id="1.10.287.130">
    <property type="match status" value="1"/>
</dbReference>
<dbReference type="RefSeq" id="WP_143157366.1">
    <property type="nucleotide sequence ID" value="NZ_FQUO01000012.1"/>
</dbReference>
<dbReference type="CDD" id="cd00130">
    <property type="entry name" value="PAS"/>
    <property type="match status" value="3"/>
</dbReference>
<dbReference type="SMART" id="SM00086">
    <property type="entry name" value="PAC"/>
    <property type="match status" value="5"/>
</dbReference>
<dbReference type="InterPro" id="IPR000014">
    <property type="entry name" value="PAS"/>
</dbReference>
<feature type="domain" description="PAC" evidence="9">
    <location>
        <begin position="605"/>
        <end position="657"/>
    </location>
</feature>
<feature type="domain" description="PAC" evidence="9">
    <location>
        <begin position="478"/>
        <end position="531"/>
    </location>
</feature>
<evidence type="ECO:0000256" key="3">
    <source>
        <dbReference type="ARBA" id="ARBA00022553"/>
    </source>
</evidence>
<dbReference type="EMBL" id="FQUO01000012">
    <property type="protein sequence ID" value="SHF80127.1"/>
    <property type="molecule type" value="Genomic_DNA"/>
</dbReference>
<dbReference type="InterPro" id="IPR001610">
    <property type="entry name" value="PAC"/>
</dbReference>
<feature type="domain" description="PAC" evidence="9">
    <location>
        <begin position="736"/>
        <end position="789"/>
    </location>
</feature>
<dbReference type="NCBIfam" id="TIGR00229">
    <property type="entry name" value="sensory_box"/>
    <property type="match status" value="2"/>
</dbReference>
<evidence type="ECO:0000256" key="1">
    <source>
        <dbReference type="ARBA" id="ARBA00000085"/>
    </source>
</evidence>
<keyword evidence="3" id="KW-0597">Phosphoprotein</keyword>
<dbReference type="PROSITE" id="PS50113">
    <property type="entry name" value="PAC"/>
    <property type="match status" value="3"/>
</dbReference>
<dbReference type="OrthoDB" id="607558at2"/>
<dbReference type="PANTHER" id="PTHR43304:SF1">
    <property type="entry name" value="PAC DOMAIN-CONTAINING PROTEIN"/>
    <property type="match status" value="1"/>
</dbReference>
<comment type="catalytic activity">
    <reaction evidence="1">
        <text>ATP + protein L-histidine = ADP + protein N-phospho-L-histidine.</text>
        <dbReference type="EC" id="2.7.13.3"/>
    </reaction>
</comment>
<feature type="coiled-coil region" evidence="6">
    <location>
        <begin position="784"/>
        <end position="822"/>
    </location>
</feature>
<dbReference type="Gene3D" id="3.30.565.10">
    <property type="entry name" value="Histidine kinase-like ATPase, C-terminal domain"/>
    <property type="match status" value="1"/>
</dbReference>
<dbReference type="Pfam" id="PF08447">
    <property type="entry name" value="PAS_3"/>
    <property type="match status" value="2"/>
</dbReference>
<name>A0A1M5ELP9_9BACT</name>
<dbReference type="FunFam" id="3.30.450.20:FF:000099">
    <property type="entry name" value="Sensory box sensor histidine kinase"/>
    <property type="match status" value="1"/>
</dbReference>
<gene>
    <name evidence="10" type="ORF">SAMN05444008_11296</name>
</gene>
<dbReference type="SUPFAM" id="SSF47384">
    <property type="entry name" value="Homodimeric domain of signal transducing histidine kinase"/>
    <property type="match status" value="1"/>
</dbReference>
<feature type="domain" description="PAS" evidence="8">
    <location>
        <begin position="532"/>
        <end position="602"/>
    </location>
</feature>
<dbReference type="InterPro" id="IPR013655">
    <property type="entry name" value="PAS_fold_3"/>
</dbReference>
<dbReference type="SUPFAM" id="SSF55874">
    <property type="entry name" value="ATPase domain of HSP90 chaperone/DNA topoisomerase II/histidine kinase"/>
    <property type="match status" value="1"/>
</dbReference>
<dbReference type="GO" id="GO:0000155">
    <property type="term" value="F:phosphorelay sensor kinase activity"/>
    <property type="evidence" value="ECO:0007669"/>
    <property type="project" value="InterPro"/>
</dbReference>
<dbReference type="CDD" id="cd00082">
    <property type="entry name" value="HisKA"/>
    <property type="match status" value="1"/>
</dbReference>
<dbReference type="SMART" id="SM00387">
    <property type="entry name" value="HATPase_c"/>
    <property type="match status" value="1"/>
</dbReference>
<dbReference type="InterPro" id="IPR035965">
    <property type="entry name" value="PAS-like_dom_sf"/>
</dbReference>
<dbReference type="InterPro" id="IPR003594">
    <property type="entry name" value="HATPase_dom"/>
</dbReference>
<evidence type="ECO:0000313" key="10">
    <source>
        <dbReference type="EMBL" id="SHF80127.1"/>
    </source>
</evidence>
<keyword evidence="5" id="KW-0418">Kinase</keyword>
<dbReference type="Pfam" id="PF02518">
    <property type="entry name" value="HATPase_c"/>
    <property type="match status" value="1"/>
</dbReference>